<dbReference type="EMBL" id="BSRZ01000006">
    <property type="protein sequence ID" value="GLW64833.1"/>
    <property type="molecule type" value="Genomic_DNA"/>
</dbReference>
<name>A0A9W6UWB1_9ACTN</name>
<organism evidence="1 2">
    <name type="scientific">Actinomadura rubrobrunea</name>
    <dbReference type="NCBI Taxonomy" id="115335"/>
    <lineage>
        <taxon>Bacteria</taxon>
        <taxon>Bacillati</taxon>
        <taxon>Actinomycetota</taxon>
        <taxon>Actinomycetes</taxon>
        <taxon>Streptosporangiales</taxon>
        <taxon>Thermomonosporaceae</taxon>
        <taxon>Actinomadura</taxon>
    </lineage>
</organism>
<reference evidence="1" key="1">
    <citation type="submission" date="2023-02" db="EMBL/GenBank/DDBJ databases">
        <title>Actinomadura rubrobrunea NBRC 14622.</title>
        <authorList>
            <person name="Ichikawa N."/>
            <person name="Sato H."/>
            <person name="Tonouchi N."/>
        </authorList>
    </citation>
    <scope>NUCLEOTIDE SEQUENCE</scope>
    <source>
        <strain evidence="1">NBRC 14622</strain>
    </source>
</reference>
<dbReference type="Proteomes" id="UP001165124">
    <property type="component" value="Unassembled WGS sequence"/>
</dbReference>
<proteinExistence type="predicted"/>
<sequence>MDADPPKIDTTVAHPARIWNYWLGGKDHYPVDRQVGDETTRVYPEIVELARHQRAFLGRAVRFMAGEIGIRQFLDIGAGLPTVDNTHEVAQRVDPSCRIVYVDNDPLVLAHAQALLTSTPEGRTDYIDADLRDPDRILAEAARTLDFTRPIAITMLGILIFIQDDEEVRSIIRRLVGALPSGSHVAITHTTNAVHGERTDDAVRVWNEGGSVPMVVRSPETILSFLDGLELLDPGLVSLTRWRPEATPFGPPPEVDEFCAVARKP</sequence>
<dbReference type="AlphaFoldDB" id="A0A9W6UWB1"/>
<dbReference type="RefSeq" id="WP_067907215.1">
    <property type="nucleotide sequence ID" value="NZ_BSRZ01000006.1"/>
</dbReference>
<dbReference type="SUPFAM" id="SSF53335">
    <property type="entry name" value="S-adenosyl-L-methionine-dependent methyltransferases"/>
    <property type="match status" value="1"/>
</dbReference>
<dbReference type="Gene3D" id="3.40.50.150">
    <property type="entry name" value="Vaccinia Virus protein VP39"/>
    <property type="match status" value="1"/>
</dbReference>
<accession>A0A9W6UWB1</accession>
<evidence type="ECO:0008006" key="3">
    <source>
        <dbReference type="Google" id="ProtNLM"/>
    </source>
</evidence>
<keyword evidence="2" id="KW-1185">Reference proteome</keyword>
<dbReference type="InterPro" id="IPR029063">
    <property type="entry name" value="SAM-dependent_MTases_sf"/>
</dbReference>
<dbReference type="InterPro" id="IPR006764">
    <property type="entry name" value="SAM_dep_MeTrfase_SAV2177_type"/>
</dbReference>
<evidence type="ECO:0000313" key="1">
    <source>
        <dbReference type="EMBL" id="GLW64833.1"/>
    </source>
</evidence>
<gene>
    <name evidence="1" type="ORF">Arub01_30770</name>
</gene>
<dbReference type="Pfam" id="PF04672">
    <property type="entry name" value="Methyltransf_19"/>
    <property type="match status" value="1"/>
</dbReference>
<dbReference type="PIRSF" id="PIRSF017393">
    <property type="entry name" value="MTase_SAV2177"/>
    <property type="match status" value="1"/>
</dbReference>
<protein>
    <recommendedName>
        <fullName evidence="3">SAM-dependent methyltransferase</fullName>
    </recommendedName>
</protein>
<evidence type="ECO:0000313" key="2">
    <source>
        <dbReference type="Proteomes" id="UP001165124"/>
    </source>
</evidence>
<comment type="caution">
    <text evidence="1">The sequence shown here is derived from an EMBL/GenBank/DDBJ whole genome shotgun (WGS) entry which is preliminary data.</text>
</comment>